<evidence type="ECO:0000313" key="2">
    <source>
        <dbReference type="EMBL" id="PNF20479.1"/>
    </source>
</evidence>
<dbReference type="Proteomes" id="UP000235965">
    <property type="component" value="Unassembled WGS sequence"/>
</dbReference>
<keyword evidence="1" id="KW-1133">Transmembrane helix</keyword>
<dbReference type="AlphaFoldDB" id="A0A2J7PVX5"/>
<organism evidence="2 3">
    <name type="scientific">Cryptotermes secundus</name>
    <dbReference type="NCBI Taxonomy" id="105785"/>
    <lineage>
        <taxon>Eukaryota</taxon>
        <taxon>Metazoa</taxon>
        <taxon>Ecdysozoa</taxon>
        <taxon>Arthropoda</taxon>
        <taxon>Hexapoda</taxon>
        <taxon>Insecta</taxon>
        <taxon>Pterygota</taxon>
        <taxon>Neoptera</taxon>
        <taxon>Polyneoptera</taxon>
        <taxon>Dictyoptera</taxon>
        <taxon>Blattodea</taxon>
        <taxon>Blattoidea</taxon>
        <taxon>Termitoidae</taxon>
        <taxon>Kalotermitidae</taxon>
        <taxon>Cryptotermitinae</taxon>
        <taxon>Cryptotermes</taxon>
    </lineage>
</organism>
<evidence type="ECO:0000256" key="1">
    <source>
        <dbReference type="SAM" id="Phobius"/>
    </source>
</evidence>
<dbReference type="EMBL" id="NEVH01020940">
    <property type="protein sequence ID" value="PNF20479.1"/>
    <property type="molecule type" value="Genomic_DNA"/>
</dbReference>
<proteinExistence type="predicted"/>
<keyword evidence="1" id="KW-0472">Membrane</keyword>
<dbReference type="InParanoid" id="A0A2J7PVX5"/>
<keyword evidence="3" id="KW-1185">Reference proteome</keyword>
<protein>
    <submittedName>
        <fullName evidence="2">Uncharacterized protein</fullName>
    </submittedName>
</protein>
<evidence type="ECO:0000313" key="3">
    <source>
        <dbReference type="Proteomes" id="UP000235965"/>
    </source>
</evidence>
<accession>A0A2J7PVX5</accession>
<gene>
    <name evidence="2" type="ORF">B7P43_G06272</name>
</gene>
<reference evidence="2 3" key="1">
    <citation type="submission" date="2017-12" db="EMBL/GenBank/DDBJ databases">
        <title>Hemimetabolous genomes reveal molecular basis of termite eusociality.</title>
        <authorList>
            <person name="Harrison M.C."/>
            <person name="Jongepier E."/>
            <person name="Robertson H.M."/>
            <person name="Arning N."/>
            <person name="Bitard-Feildel T."/>
            <person name="Chao H."/>
            <person name="Childers C.P."/>
            <person name="Dinh H."/>
            <person name="Doddapaneni H."/>
            <person name="Dugan S."/>
            <person name="Gowin J."/>
            <person name="Greiner C."/>
            <person name="Han Y."/>
            <person name="Hu H."/>
            <person name="Hughes D.S.T."/>
            <person name="Huylmans A.-K."/>
            <person name="Kemena C."/>
            <person name="Kremer L.P.M."/>
            <person name="Lee S.L."/>
            <person name="Lopez-Ezquerra A."/>
            <person name="Mallet L."/>
            <person name="Monroy-Kuhn J.M."/>
            <person name="Moser A."/>
            <person name="Murali S.C."/>
            <person name="Muzny D.M."/>
            <person name="Otani S."/>
            <person name="Piulachs M.-D."/>
            <person name="Poelchau M."/>
            <person name="Qu J."/>
            <person name="Schaub F."/>
            <person name="Wada-Katsumata A."/>
            <person name="Worley K.C."/>
            <person name="Xie Q."/>
            <person name="Ylla G."/>
            <person name="Poulsen M."/>
            <person name="Gibbs R.A."/>
            <person name="Schal C."/>
            <person name="Richards S."/>
            <person name="Belles X."/>
            <person name="Korb J."/>
            <person name="Bornberg-Bauer E."/>
        </authorList>
    </citation>
    <scope>NUCLEOTIDE SEQUENCE [LARGE SCALE GENOMIC DNA]</scope>
    <source>
        <tissue evidence="2">Whole body</tissue>
    </source>
</reference>
<sequence length="80" mass="9306">MSLHNPPYYIFFFAEVLIIGNIYLYMPCLFTVKAEKFKQDGTLLHYSSIVHDALNDVSWELGGQERPDHLASDIHRFYAP</sequence>
<comment type="caution">
    <text evidence="2">The sequence shown here is derived from an EMBL/GenBank/DDBJ whole genome shotgun (WGS) entry which is preliminary data.</text>
</comment>
<name>A0A2J7PVX5_9NEOP</name>
<keyword evidence="1" id="KW-0812">Transmembrane</keyword>
<feature type="transmembrane region" description="Helical" evidence="1">
    <location>
        <begin position="6"/>
        <end position="26"/>
    </location>
</feature>